<protein>
    <recommendedName>
        <fullName evidence="1">E3 ubiquitin-protein ligase ARIH1-like UBA-like domain-containing protein</fullName>
    </recommendedName>
</protein>
<dbReference type="Gramene" id="AET6Gv20570500.6">
    <property type="protein sequence ID" value="AET6Gv20570500.6"/>
    <property type="gene ID" value="AET6Gv20570500"/>
</dbReference>
<accession>A0A453P127</accession>
<reference evidence="3" key="2">
    <citation type="journal article" date="2017" name="Nat. Plants">
        <title>The Aegilops tauschii genome reveals multiple impacts of transposons.</title>
        <authorList>
            <person name="Zhao G."/>
            <person name="Zou C."/>
            <person name="Li K."/>
            <person name="Wang K."/>
            <person name="Li T."/>
            <person name="Gao L."/>
            <person name="Zhang X."/>
            <person name="Wang H."/>
            <person name="Yang Z."/>
            <person name="Liu X."/>
            <person name="Jiang W."/>
            <person name="Mao L."/>
            <person name="Kong X."/>
            <person name="Jiao Y."/>
            <person name="Jia J."/>
        </authorList>
    </citation>
    <scope>NUCLEOTIDE SEQUENCE [LARGE SCALE GENOMIC DNA]</scope>
    <source>
        <strain evidence="3">cv. AL8/78</strain>
    </source>
</reference>
<reference evidence="2" key="5">
    <citation type="journal article" date="2021" name="G3 (Bethesda)">
        <title>Aegilops tauschii genome assembly Aet v5.0 features greater sequence contiguity and improved annotation.</title>
        <authorList>
            <person name="Wang L."/>
            <person name="Zhu T."/>
            <person name="Rodriguez J.C."/>
            <person name="Deal K.R."/>
            <person name="Dubcovsky J."/>
            <person name="McGuire P.E."/>
            <person name="Lux T."/>
            <person name="Spannagl M."/>
            <person name="Mayer K.F.X."/>
            <person name="Baldrich P."/>
            <person name="Meyers B.C."/>
            <person name="Huo N."/>
            <person name="Gu Y.Q."/>
            <person name="Zhou H."/>
            <person name="Devos K.M."/>
            <person name="Bennetzen J.L."/>
            <person name="Unver T."/>
            <person name="Budak H."/>
            <person name="Gulick P.J."/>
            <person name="Galiba G."/>
            <person name="Kalapos B."/>
            <person name="Nelson D.R."/>
            <person name="Li P."/>
            <person name="You F.M."/>
            <person name="Luo M.C."/>
            <person name="Dvorak J."/>
        </authorList>
    </citation>
    <scope>NUCLEOTIDE SEQUENCE [LARGE SCALE GENOMIC DNA]</scope>
    <source>
        <strain evidence="2">cv. AL8/78</strain>
    </source>
</reference>
<dbReference type="Proteomes" id="UP000015105">
    <property type="component" value="Chromosome 6D"/>
</dbReference>
<feature type="domain" description="E3 ubiquitin-protein ligase ARIH1-like UBA-like" evidence="1">
    <location>
        <begin position="15"/>
        <end position="54"/>
    </location>
</feature>
<keyword evidence="3" id="KW-1185">Reference proteome</keyword>
<reference evidence="2" key="4">
    <citation type="submission" date="2019-03" db="UniProtKB">
        <authorList>
            <consortium name="EnsemblPlants"/>
        </authorList>
    </citation>
    <scope>IDENTIFICATION</scope>
</reference>
<evidence type="ECO:0000259" key="1">
    <source>
        <dbReference type="Pfam" id="PF21235"/>
    </source>
</evidence>
<evidence type="ECO:0000313" key="3">
    <source>
        <dbReference type="Proteomes" id="UP000015105"/>
    </source>
</evidence>
<proteinExistence type="predicted"/>
<evidence type="ECO:0000313" key="2">
    <source>
        <dbReference type="EnsemblPlants" id="AET6Gv20570500.6"/>
    </source>
</evidence>
<sequence>FQQNYSVLSETDIKQHQADDMNRVSTVLSISKSEACALLRSYNWSVSKVHDEWFVDEARVRTAVGLPEKQNEMP</sequence>
<name>A0A453P127_AEGTS</name>
<reference evidence="2" key="3">
    <citation type="journal article" date="2017" name="Nature">
        <title>Genome sequence of the progenitor of the wheat D genome Aegilops tauschii.</title>
        <authorList>
            <person name="Luo M.C."/>
            <person name="Gu Y.Q."/>
            <person name="Puiu D."/>
            <person name="Wang H."/>
            <person name="Twardziok S.O."/>
            <person name="Deal K.R."/>
            <person name="Huo N."/>
            <person name="Zhu T."/>
            <person name="Wang L."/>
            <person name="Wang Y."/>
            <person name="McGuire P.E."/>
            <person name="Liu S."/>
            <person name="Long H."/>
            <person name="Ramasamy R.K."/>
            <person name="Rodriguez J.C."/>
            <person name="Van S.L."/>
            <person name="Yuan L."/>
            <person name="Wang Z."/>
            <person name="Xia Z."/>
            <person name="Xiao L."/>
            <person name="Anderson O.D."/>
            <person name="Ouyang S."/>
            <person name="Liang Y."/>
            <person name="Zimin A.V."/>
            <person name="Pertea G."/>
            <person name="Qi P."/>
            <person name="Bennetzen J.L."/>
            <person name="Dai X."/>
            <person name="Dawson M.W."/>
            <person name="Muller H.G."/>
            <person name="Kugler K."/>
            <person name="Rivarola-Duarte L."/>
            <person name="Spannagl M."/>
            <person name="Mayer K.F.X."/>
            <person name="Lu F.H."/>
            <person name="Bevan M.W."/>
            <person name="Leroy P."/>
            <person name="Li P."/>
            <person name="You F.M."/>
            <person name="Sun Q."/>
            <person name="Liu Z."/>
            <person name="Lyons E."/>
            <person name="Wicker T."/>
            <person name="Salzberg S.L."/>
            <person name="Devos K.M."/>
            <person name="Dvorak J."/>
        </authorList>
    </citation>
    <scope>NUCLEOTIDE SEQUENCE [LARGE SCALE GENOMIC DNA]</scope>
    <source>
        <strain evidence="2">cv. AL8/78</strain>
    </source>
</reference>
<dbReference type="InterPro" id="IPR048962">
    <property type="entry name" value="ARIH1-like_UBL"/>
</dbReference>
<dbReference type="EnsemblPlants" id="AET6Gv20570500.6">
    <property type="protein sequence ID" value="AET6Gv20570500.6"/>
    <property type="gene ID" value="AET6Gv20570500"/>
</dbReference>
<reference evidence="3" key="1">
    <citation type="journal article" date="2014" name="Science">
        <title>Ancient hybridizations among the ancestral genomes of bread wheat.</title>
        <authorList>
            <consortium name="International Wheat Genome Sequencing Consortium,"/>
            <person name="Marcussen T."/>
            <person name="Sandve S.R."/>
            <person name="Heier L."/>
            <person name="Spannagl M."/>
            <person name="Pfeifer M."/>
            <person name="Jakobsen K.S."/>
            <person name="Wulff B.B."/>
            <person name="Steuernagel B."/>
            <person name="Mayer K.F."/>
            <person name="Olsen O.A."/>
        </authorList>
    </citation>
    <scope>NUCLEOTIDE SEQUENCE [LARGE SCALE GENOMIC DNA]</scope>
    <source>
        <strain evidence="3">cv. AL8/78</strain>
    </source>
</reference>
<dbReference type="Pfam" id="PF21235">
    <property type="entry name" value="UBA_ARI1"/>
    <property type="match status" value="1"/>
</dbReference>
<dbReference type="AlphaFoldDB" id="A0A453P127"/>
<organism evidence="2 3">
    <name type="scientific">Aegilops tauschii subsp. strangulata</name>
    <name type="common">Goatgrass</name>
    <dbReference type="NCBI Taxonomy" id="200361"/>
    <lineage>
        <taxon>Eukaryota</taxon>
        <taxon>Viridiplantae</taxon>
        <taxon>Streptophyta</taxon>
        <taxon>Embryophyta</taxon>
        <taxon>Tracheophyta</taxon>
        <taxon>Spermatophyta</taxon>
        <taxon>Magnoliopsida</taxon>
        <taxon>Liliopsida</taxon>
        <taxon>Poales</taxon>
        <taxon>Poaceae</taxon>
        <taxon>BOP clade</taxon>
        <taxon>Pooideae</taxon>
        <taxon>Triticodae</taxon>
        <taxon>Triticeae</taxon>
        <taxon>Triticinae</taxon>
        <taxon>Aegilops</taxon>
    </lineage>
</organism>